<organism evidence="7 8">
    <name type="scientific">Trichuris trichiura</name>
    <name type="common">Whipworm</name>
    <name type="synonym">Trichocephalus trichiurus</name>
    <dbReference type="NCBI Taxonomy" id="36087"/>
    <lineage>
        <taxon>Eukaryota</taxon>
        <taxon>Metazoa</taxon>
        <taxon>Ecdysozoa</taxon>
        <taxon>Nematoda</taxon>
        <taxon>Enoplea</taxon>
        <taxon>Dorylaimia</taxon>
        <taxon>Trichinellida</taxon>
        <taxon>Trichuridae</taxon>
        <taxon>Trichuris</taxon>
    </lineage>
</organism>
<proteinExistence type="inferred from homology"/>
<evidence type="ECO:0000259" key="5">
    <source>
        <dbReference type="Pfam" id="PF04198"/>
    </source>
</evidence>
<dbReference type="GO" id="GO:0006352">
    <property type="term" value="P:DNA-templated transcription initiation"/>
    <property type="evidence" value="ECO:0007669"/>
    <property type="project" value="InterPro"/>
</dbReference>
<dbReference type="Pfam" id="PF04198">
    <property type="entry name" value="Sugar-bind"/>
    <property type="match status" value="1"/>
</dbReference>
<evidence type="ECO:0000256" key="2">
    <source>
        <dbReference type="ARBA" id="ARBA00023015"/>
    </source>
</evidence>
<feature type="domain" description="Sugar-binding" evidence="5">
    <location>
        <begin position="59"/>
        <end position="306"/>
    </location>
</feature>
<evidence type="ECO:0000259" key="6">
    <source>
        <dbReference type="Pfam" id="PF04545"/>
    </source>
</evidence>
<name>A0A077ZJN8_TRITR</name>
<dbReference type="SUPFAM" id="SSF100950">
    <property type="entry name" value="NagB/RpiA/CoA transferase-like"/>
    <property type="match status" value="1"/>
</dbReference>
<dbReference type="EMBL" id="HG807220">
    <property type="protein sequence ID" value="CDW60592.1"/>
    <property type="molecule type" value="Genomic_DNA"/>
</dbReference>
<keyword evidence="3" id="KW-0238">DNA-binding</keyword>
<comment type="similarity">
    <text evidence="1">Belongs to the SorC transcriptional regulatory family.</text>
</comment>
<dbReference type="GO" id="GO:0003700">
    <property type="term" value="F:DNA-binding transcription factor activity"/>
    <property type="evidence" value="ECO:0007669"/>
    <property type="project" value="InterPro"/>
</dbReference>
<dbReference type="Proteomes" id="UP000030665">
    <property type="component" value="Unassembled WGS sequence"/>
</dbReference>
<feature type="domain" description="RNA polymerase sigma-70 region 4" evidence="6">
    <location>
        <begin position="14"/>
        <end position="44"/>
    </location>
</feature>
<evidence type="ECO:0000256" key="1">
    <source>
        <dbReference type="ARBA" id="ARBA00010466"/>
    </source>
</evidence>
<reference evidence="7" key="2">
    <citation type="submission" date="2014-03" db="EMBL/GenBank/DDBJ databases">
        <title>The whipworm genome and dual-species transcriptomics of an intimate host-pathogen interaction.</title>
        <authorList>
            <person name="Foth B.J."/>
            <person name="Tsai I.J."/>
            <person name="Reid A.J."/>
            <person name="Bancroft A.J."/>
            <person name="Nichol S."/>
            <person name="Tracey A."/>
            <person name="Holroyd N."/>
            <person name="Cotton J.A."/>
            <person name="Stanley E.J."/>
            <person name="Zarowiecki M."/>
            <person name="Liu J.Z."/>
            <person name="Huckvale T."/>
            <person name="Cooper P.J."/>
            <person name="Grencis R.K."/>
            <person name="Berriman M."/>
        </authorList>
    </citation>
    <scope>NUCLEOTIDE SEQUENCE [LARGE SCALE GENOMIC DNA]</scope>
</reference>
<evidence type="ECO:0000313" key="7">
    <source>
        <dbReference type="EMBL" id="CDW60592.1"/>
    </source>
</evidence>
<dbReference type="SUPFAM" id="SSF88659">
    <property type="entry name" value="Sigma3 and sigma4 domains of RNA polymerase sigma factors"/>
    <property type="match status" value="1"/>
</dbReference>
<keyword evidence="4" id="KW-0804">Transcription</keyword>
<dbReference type="AlphaFoldDB" id="A0A077ZJN8"/>
<dbReference type="PANTHER" id="PTHR34294">
    <property type="entry name" value="TRANSCRIPTIONAL REGULATOR-RELATED"/>
    <property type="match status" value="1"/>
</dbReference>
<dbReference type="GO" id="GO:0003677">
    <property type="term" value="F:DNA binding"/>
    <property type="evidence" value="ECO:0007669"/>
    <property type="project" value="UniProtKB-KW"/>
</dbReference>
<dbReference type="Pfam" id="PF04545">
    <property type="entry name" value="Sigma70_r4"/>
    <property type="match status" value="1"/>
</dbReference>
<sequence>MLDRENLMLKTALLYYEEEATQSEIAKKLNISRPTVASLLHEAKEKGIVKITIQHNELHLLKLQETLIEKYQLNNVKIAAKSQKDKKAAAGKLCADLIEPMLKSIHKLGIGWGSTLYEYVEHANLLNLNHLKITPLIGGIGLSEVRFHSNHLAFVLSEKYNSEVSYFYAPAIADTLEVKETLLKSELIKEIIEEGKKVDLAILGVSDPIRSSTYKKLKYISEEEAALLKSEHAIGDIGSTIFTVDGTPLKKGFSQRLLGIELQDIKKIPQVVIVATGKEKAESVQTLLKMNFITDLVIDEEIAELL</sequence>
<dbReference type="InterPro" id="IPR007324">
    <property type="entry name" value="Sugar-bd_dom_put"/>
</dbReference>
<accession>A0A077ZJN8</accession>
<dbReference type="Gene3D" id="1.10.10.60">
    <property type="entry name" value="Homeodomain-like"/>
    <property type="match status" value="1"/>
</dbReference>
<evidence type="ECO:0000313" key="8">
    <source>
        <dbReference type="Proteomes" id="UP000030665"/>
    </source>
</evidence>
<keyword evidence="8" id="KW-1185">Reference proteome</keyword>
<dbReference type="InterPro" id="IPR007630">
    <property type="entry name" value="RNA_pol_sigma70_r4"/>
</dbReference>
<reference evidence="7" key="1">
    <citation type="submission" date="2014-01" db="EMBL/GenBank/DDBJ databases">
        <authorList>
            <person name="Aslett M."/>
        </authorList>
    </citation>
    <scope>NUCLEOTIDE SEQUENCE</scope>
</reference>
<keyword evidence="2" id="KW-0805">Transcription regulation</keyword>
<dbReference type="InterPro" id="IPR037171">
    <property type="entry name" value="NagB/RpiA_transferase-like"/>
</dbReference>
<dbReference type="InterPro" id="IPR013324">
    <property type="entry name" value="RNA_pol_sigma_r3/r4-like"/>
</dbReference>
<dbReference type="Gene3D" id="3.40.50.1360">
    <property type="match status" value="1"/>
</dbReference>
<evidence type="ECO:0000256" key="4">
    <source>
        <dbReference type="ARBA" id="ARBA00023163"/>
    </source>
</evidence>
<dbReference type="GO" id="GO:0030246">
    <property type="term" value="F:carbohydrate binding"/>
    <property type="evidence" value="ECO:0007669"/>
    <property type="project" value="InterPro"/>
</dbReference>
<dbReference type="InterPro" id="IPR051054">
    <property type="entry name" value="SorC_transcr_regulators"/>
</dbReference>
<evidence type="ECO:0000256" key="3">
    <source>
        <dbReference type="ARBA" id="ARBA00023125"/>
    </source>
</evidence>
<gene>
    <name evidence="7" type="ORF">TTRE_0000898001</name>
</gene>
<protein>
    <submittedName>
        <fullName evidence="7">Sugar-bind and HTH 24 domain containing protein</fullName>
    </submittedName>
</protein>